<keyword evidence="3 7" id="KW-0812">Transmembrane</keyword>
<keyword evidence="6 7" id="KW-0012">Acyltransferase</keyword>
<organism evidence="10 11">
    <name type="scientific">Symbiodinium pilosum</name>
    <name type="common">Dinoflagellate</name>
    <dbReference type="NCBI Taxonomy" id="2952"/>
    <lineage>
        <taxon>Eukaryota</taxon>
        <taxon>Sar</taxon>
        <taxon>Alveolata</taxon>
        <taxon>Dinophyceae</taxon>
        <taxon>Suessiales</taxon>
        <taxon>Symbiodiniaceae</taxon>
        <taxon>Symbiodinium</taxon>
    </lineage>
</organism>
<feature type="transmembrane region" description="Helical" evidence="7">
    <location>
        <begin position="182"/>
        <end position="208"/>
    </location>
</feature>
<sequence length="358" mass="39574">MASAERTDASFRRRRNAWDCPPSKRQVVTIVVCIGNAVAFGFFFFPLLNEPSKVILSIIFSISFALTAVFGIWTMTVDPMDVNVTRAEAGQRPEMDARAYCKKCDTYVRTDSKHCYDCNKCVSNFDHHCPWLNTCIGTRNYFYFYASIWSLLVMLAVSSTAGVWVMAEFALYSTDALGLGSVFFWVTSAVLATVNIPLCFLDLTLVVFHTYLCISDKTTYEHLTGKVSQKKARYQCEDESESCDAWSREERGMQHFSVTGRFDPVQGLAGQHPAVEEDSSVTSSGESSSGSSYYEGGAAAAFRGLAAKEGDPEVKKEVSSFFFGSSVTEVEEPQLAQSPTPTIPAELSLRANVGREPL</sequence>
<proteinExistence type="inferred from homology"/>
<keyword evidence="2 7" id="KW-0808">Transferase</keyword>
<evidence type="ECO:0000259" key="9">
    <source>
        <dbReference type="Pfam" id="PF01529"/>
    </source>
</evidence>
<dbReference type="GO" id="GO:0006612">
    <property type="term" value="P:protein targeting to membrane"/>
    <property type="evidence" value="ECO:0007669"/>
    <property type="project" value="TreeGrafter"/>
</dbReference>
<keyword evidence="11" id="KW-1185">Reference proteome</keyword>
<feature type="transmembrane region" description="Helical" evidence="7">
    <location>
        <begin position="27"/>
        <end position="48"/>
    </location>
</feature>
<dbReference type="EMBL" id="CAJNIZ010038302">
    <property type="protein sequence ID" value="CAE7577035.1"/>
    <property type="molecule type" value="Genomic_DNA"/>
</dbReference>
<comment type="subcellular location">
    <subcellularLocation>
        <location evidence="1">Membrane</location>
        <topology evidence="1">Multi-pass membrane protein</topology>
    </subcellularLocation>
</comment>
<comment type="similarity">
    <text evidence="7">Belongs to the DHHC palmitoyltransferase family.</text>
</comment>
<dbReference type="PROSITE" id="PS50216">
    <property type="entry name" value="DHHC"/>
    <property type="match status" value="1"/>
</dbReference>
<dbReference type="GO" id="GO:0016020">
    <property type="term" value="C:membrane"/>
    <property type="evidence" value="ECO:0007669"/>
    <property type="project" value="UniProtKB-SubCell"/>
</dbReference>
<keyword evidence="4 7" id="KW-1133">Transmembrane helix</keyword>
<evidence type="ECO:0000256" key="4">
    <source>
        <dbReference type="ARBA" id="ARBA00022989"/>
    </source>
</evidence>
<keyword evidence="5 7" id="KW-0472">Membrane</keyword>
<protein>
    <recommendedName>
        <fullName evidence="7">Palmitoyltransferase</fullName>
        <ecNumber evidence="7">2.3.1.225</ecNumber>
    </recommendedName>
</protein>
<feature type="transmembrane region" description="Helical" evidence="7">
    <location>
        <begin position="142"/>
        <end position="167"/>
    </location>
</feature>
<dbReference type="PANTHER" id="PTHR22883:SF203">
    <property type="entry name" value="PALMITOYLTRANSFERASE"/>
    <property type="match status" value="1"/>
</dbReference>
<evidence type="ECO:0000256" key="5">
    <source>
        <dbReference type="ARBA" id="ARBA00023136"/>
    </source>
</evidence>
<evidence type="ECO:0000313" key="10">
    <source>
        <dbReference type="EMBL" id="CAE7577035.1"/>
    </source>
</evidence>
<evidence type="ECO:0000256" key="3">
    <source>
        <dbReference type="ARBA" id="ARBA00022692"/>
    </source>
</evidence>
<evidence type="ECO:0000256" key="7">
    <source>
        <dbReference type="RuleBase" id="RU079119"/>
    </source>
</evidence>
<dbReference type="GO" id="GO:0005783">
    <property type="term" value="C:endoplasmic reticulum"/>
    <property type="evidence" value="ECO:0007669"/>
    <property type="project" value="TreeGrafter"/>
</dbReference>
<dbReference type="Pfam" id="PF01529">
    <property type="entry name" value="DHHC"/>
    <property type="match status" value="1"/>
</dbReference>
<dbReference type="EC" id="2.3.1.225" evidence="7"/>
<dbReference type="OrthoDB" id="1924421at2759"/>
<evidence type="ECO:0000256" key="6">
    <source>
        <dbReference type="ARBA" id="ARBA00023315"/>
    </source>
</evidence>
<feature type="region of interest" description="Disordered" evidence="8">
    <location>
        <begin position="267"/>
        <end position="292"/>
    </location>
</feature>
<dbReference type="InterPro" id="IPR039859">
    <property type="entry name" value="PFA4/ZDH16/20/ERF2-like"/>
</dbReference>
<accession>A0A812ULV7</accession>
<dbReference type="GO" id="GO:0005794">
    <property type="term" value="C:Golgi apparatus"/>
    <property type="evidence" value="ECO:0007669"/>
    <property type="project" value="TreeGrafter"/>
</dbReference>
<dbReference type="InterPro" id="IPR001594">
    <property type="entry name" value="Palmitoyltrfase_DHHC"/>
</dbReference>
<evidence type="ECO:0000256" key="2">
    <source>
        <dbReference type="ARBA" id="ARBA00022679"/>
    </source>
</evidence>
<feature type="domain" description="Palmitoyltransferase DHHC" evidence="9">
    <location>
        <begin position="96"/>
        <end position="224"/>
    </location>
</feature>
<evidence type="ECO:0000256" key="8">
    <source>
        <dbReference type="SAM" id="MobiDB-lite"/>
    </source>
</evidence>
<evidence type="ECO:0000256" key="1">
    <source>
        <dbReference type="ARBA" id="ARBA00004141"/>
    </source>
</evidence>
<feature type="compositionally biased region" description="Low complexity" evidence="8">
    <location>
        <begin position="280"/>
        <end position="292"/>
    </location>
</feature>
<feature type="transmembrane region" description="Helical" evidence="7">
    <location>
        <begin position="54"/>
        <end position="73"/>
    </location>
</feature>
<dbReference type="GO" id="GO:0019706">
    <property type="term" value="F:protein-cysteine S-palmitoyltransferase activity"/>
    <property type="evidence" value="ECO:0007669"/>
    <property type="project" value="UniProtKB-EC"/>
</dbReference>
<dbReference type="AlphaFoldDB" id="A0A812ULV7"/>
<gene>
    <name evidence="10" type="primary">ZDHHC11</name>
    <name evidence="10" type="ORF">SPIL2461_LOCUS15520</name>
</gene>
<comment type="caution">
    <text evidence="10">The sequence shown here is derived from an EMBL/GenBank/DDBJ whole genome shotgun (WGS) entry which is preliminary data.</text>
</comment>
<reference evidence="10" key="1">
    <citation type="submission" date="2021-02" db="EMBL/GenBank/DDBJ databases">
        <authorList>
            <person name="Dougan E. K."/>
            <person name="Rhodes N."/>
            <person name="Thang M."/>
            <person name="Chan C."/>
        </authorList>
    </citation>
    <scope>NUCLEOTIDE SEQUENCE</scope>
</reference>
<comment type="catalytic activity">
    <reaction evidence="7">
        <text>L-cysteinyl-[protein] + hexadecanoyl-CoA = S-hexadecanoyl-L-cysteinyl-[protein] + CoA</text>
        <dbReference type="Rhea" id="RHEA:36683"/>
        <dbReference type="Rhea" id="RHEA-COMP:10131"/>
        <dbReference type="Rhea" id="RHEA-COMP:11032"/>
        <dbReference type="ChEBI" id="CHEBI:29950"/>
        <dbReference type="ChEBI" id="CHEBI:57287"/>
        <dbReference type="ChEBI" id="CHEBI:57379"/>
        <dbReference type="ChEBI" id="CHEBI:74151"/>
        <dbReference type="EC" id="2.3.1.225"/>
    </reaction>
</comment>
<evidence type="ECO:0000313" key="11">
    <source>
        <dbReference type="Proteomes" id="UP000649617"/>
    </source>
</evidence>
<dbReference type="PANTHER" id="PTHR22883">
    <property type="entry name" value="ZINC FINGER DHHC DOMAIN CONTAINING PROTEIN"/>
    <property type="match status" value="1"/>
</dbReference>
<comment type="domain">
    <text evidence="7">The DHHC domain is required for palmitoyltransferase activity.</text>
</comment>
<dbReference type="Proteomes" id="UP000649617">
    <property type="component" value="Unassembled WGS sequence"/>
</dbReference>
<name>A0A812ULV7_SYMPI</name>